<gene>
    <name evidence="6" type="ORF">BCV69DRAFT_296785</name>
</gene>
<feature type="compositionally biased region" description="Low complexity" evidence="3">
    <location>
        <begin position="1419"/>
        <end position="1433"/>
    </location>
</feature>
<feature type="compositionally biased region" description="Low complexity" evidence="3">
    <location>
        <begin position="1458"/>
        <end position="1473"/>
    </location>
</feature>
<feature type="compositionally biased region" description="Basic and acidic residues" evidence="3">
    <location>
        <begin position="446"/>
        <end position="474"/>
    </location>
</feature>
<feature type="compositionally biased region" description="Low complexity" evidence="3">
    <location>
        <begin position="1092"/>
        <end position="1109"/>
    </location>
</feature>
<feature type="compositionally biased region" description="Low complexity" evidence="3">
    <location>
        <begin position="1342"/>
        <end position="1398"/>
    </location>
</feature>
<feature type="compositionally biased region" description="Low complexity" evidence="3">
    <location>
        <begin position="642"/>
        <end position="662"/>
    </location>
</feature>
<dbReference type="STRING" id="1684307.A0A316UCD7"/>
<sequence length="1483" mass="151379">METTAAAHTEPPSNDAGPSAVNTWVTSHAPPGKSDSSKVTKQHASQTQQAEAGPSRIPSGSPPRPRTSVQKGGQSLPVPPESAAGGTSTPNTHQISQGSAYDHSQTGLNEEHAQLLASLAAGHQIGLNLAESTPQSSHASASLQHELADAVMQHANAQSSHHLGEQTYDHEYNDDDEDESGVADGPQGPIQAYAKIDFPGFSIYIQTLRVTIGRRPAHLAHAYTSDYPRQINGSTKIEGDVDIDLGKVKAISRLHAVIYYHAGPFHPQPYPGGGHPDASHLYRSFWREPNQQLRDLFVMEVLGKHGAMVDDVYIRQGGIIQLGKRTKIQIAERVFYFVLPPNVVVPPLPSKQLDSLSPSEDESMDGSDDENDDSDDEASQESDSSELSDSKEGGEGEGQKASSTATAKSTGRPKVRPKLVLKRKGVASDGAGGGKGKGKGKGKYVKGSESHAGGSDHDMELDVDTNEVKAEKSSSSKKSKKQKDVDSNSISKDKDKALPAWAQGAGIAGSKRKRGDPTSDEEALAVGTPIGVEALEAEKRAKAAKKRLAKAQQLREAANGDPAKEKEADRIEQSVKRQEEGEGKEKSQSKEKGQGKEKVQGKGKGKGETSSKSSKSTPAATSTGSEGAIDLSKDASPLSIQPPSEAPQASVSVSVSAASAAPPKVPLPDASSTLAPGDDGVKPALTNTELITAALRSPECVDGRGKMTMLEVFDWLQKRWGWFKANGKHNGRDWQNSLKSTFPSSKDFTKIPRRPNEPGKGNLYTMSDSPLAVRHREEIAEAKAKAALAAAASEGSADTAPTSQPTQPKAVPPTGSFPVPAPNPPSHASSPARGPAATAATVAAIVGGGAALEAVSSVSAPVASTSSLPAARSPVPAPVPPVRPEAASASPAPVPPAAAKAGSPATPGGTPKPQQCVPLVVGAPPANAVIPNKGKPAPGSVEALLDAPPIVHHDGKLYLSAPVFGHLSAQQLTEIERMGPQKALQTLQGLLVEHLKFKVRQQQLASQARSQASPSPQPLRQGTPSGAARPPATPGVPSPRPQAPVQANYGGSPAGYQQRPPGQPYSNTSSPAPAGVYAQNRPPPSQVPRPGPNGSYQYQQQPMMRPQGGTSVTPGSPAPPRPYPRPPNTNQPRPAYPTTSAARPSGTMPPSANSPAGQSRPSGPLSRPPTAYSPSPGPRPPVGGYAPAGAVPSGPMGRPPPPRPYTGNIGGPRPPSHAPQTAVEALSTLSSHPEAPGLMALLRQQGQTPGEAVKNLKLTPGQIQLLQMANAMAAVGGGLGGNGPVGASRPGGGASPVPPSHPRPLAPPHTAAQRPPAPPSAAPAAGSGTASAQSPRPPPAAGPTRPTTQPAAAAPPQGPSTPQTQAAMATSLPAAVSATTASGPAPAAAAAQVPAPGAGLSVTQPAASTPAPGLGPGSGPSVTPAATPVTAPANASIVVPTPPATPAPPLPPPPPSDTQPAENTAPAAPTPQTLPEGGAGGQS</sequence>
<dbReference type="InterPro" id="IPR036390">
    <property type="entry name" value="WH_DNA-bd_sf"/>
</dbReference>
<dbReference type="SMART" id="SM00339">
    <property type="entry name" value="FH"/>
    <property type="match status" value="1"/>
</dbReference>
<dbReference type="SUPFAM" id="SSF49879">
    <property type="entry name" value="SMAD/FHA domain"/>
    <property type="match status" value="1"/>
</dbReference>
<feature type="region of interest" description="Disordered" evidence="3">
    <location>
        <begin position="1003"/>
        <end position="1254"/>
    </location>
</feature>
<feature type="compositionally biased region" description="Pro residues" evidence="3">
    <location>
        <begin position="1116"/>
        <end position="1129"/>
    </location>
</feature>
<feature type="compositionally biased region" description="Basic and acidic residues" evidence="3">
    <location>
        <begin position="482"/>
        <end position="497"/>
    </location>
</feature>
<dbReference type="Proteomes" id="UP000245942">
    <property type="component" value="Unassembled WGS sequence"/>
</dbReference>
<keyword evidence="2" id="KW-0539">Nucleus</keyword>
<evidence type="ECO:0000256" key="1">
    <source>
        <dbReference type="ARBA" id="ARBA00023125"/>
    </source>
</evidence>
<feature type="compositionally biased region" description="Low complexity" evidence="3">
    <location>
        <begin position="1003"/>
        <end position="1021"/>
    </location>
</feature>
<feature type="compositionally biased region" description="Polar residues" evidence="3">
    <location>
        <begin position="37"/>
        <end position="50"/>
    </location>
</feature>
<dbReference type="PROSITE" id="PS50039">
    <property type="entry name" value="FORK_HEAD_3"/>
    <property type="match status" value="1"/>
</dbReference>
<evidence type="ECO:0008006" key="8">
    <source>
        <dbReference type="Google" id="ProtNLM"/>
    </source>
</evidence>
<dbReference type="InterPro" id="IPR000253">
    <property type="entry name" value="FHA_dom"/>
</dbReference>
<comment type="subcellular location">
    <subcellularLocation>
        <location evidence="2">Nucleus</location>
    </subcellularLocation>
</comment>
<dbReference type="EMBL" id="KZ819322">
    <property type="protein sequence ID" value="PWN22812.1"/>
    <property type="molecule type" value="Genomic_DNA"/>
</dbReference>
<evidence type="ECO:0000313" key="7">
    <source>
        <dbReference type="Proteomes" id="UP000245942"/>
    </source>
</evidence>
<dbReference type="PROSITE" id="PS50006">
    <property type="entry name" value="FHA_DOMAIN"/>
    <property type="match status" value="1"/>
</dbReference>
<feature type="region of interest" description="Disordered" evidence="3">
    <location>
        <begin position="347"/>
        <end position="681"/>
    </location>
</feature>
<feature type="compositionally biased region" description="Acidic residues" evidence="3">
    <location>
        <begin position="172"/>
        <end position="181"/>
    </location>
</feature>
<feature type="DNA-binding region" description="Fork-head" evidence="2">
    <location>
        <begin position="682"/>
        <end position="769"/>
    </location>
</feature>
<feature type="compositionally biased region" description="Basic and acidic residues" evidence="3">
    <location>
        <begin position="747"/>
        <end position="757"/>
    </location>
</feature>
<dbReference type="OrthoDB" id="5954824at2759"/>
<evidence type="ECO:0000256" key="3">
    <source>
        <dbReference type="SAM" id="MobiDB-lite"/>
    </source>
</evidence>
<dbReference type="InterPro" id="IPR001766">
    <property type="entry name" value="Fork_head_dom"/>
</dbReference>
<dbReference type="Pfam" id="PF00250">
    <property type="entry name" value="Forkhead"/>
    <property type="match status" value="1"/>
</dbReference>
<proteinExistence type="predicted"/>
<dbReference type="GO" id="GO:0000978">
    <property type="term" value="F:RNA polymerase II cis-regulatory region sequence-specific DNA binding"/>
    <property type="evidence" value="ECO:0007669"/>
    <property type="project" value="TreeGrafter"/>
</dbReference>
<feature type="region of interest" description="Disordered" evidence="3">
    <location>
        <begin position="866"/>
        <end position="912"/>
    </location>
</feature>
<dbReference type="RefSeq" id="XP_025349972.1">
    <property type="nucleotide sequence ID" value="XM_025494045.1"/>
</dbReference>
<dbReference type="InterPro" id="IPR008984">
    <property type="entry name" value="SMAD_FHA_dom_sf"/>
</dbReference>
<feature type="region of interest" description="Disordered" evidence="3">
    <location>
        <begin position="790"/>
        <end position="835"/>
    </location>
</feature>
<feature type="region of interest" description="Disordered" evidence="3">
    <location>
        <begin position="734"/>
        <end position="765"/>
    </location>
</feature>
<protein>
    <recommendedName>
        <fullName evidence="8">Fork-head domain-containing protein</fullName>
    </recommendedName>
</protein>
<feature type="compositionally biased region" description="Low complexity" evidence="3">
    <location>
        <begin position="826"/>
        <end position="835"/>
    </location>
</feature>
<feature type="compositionally biased region" description="Gly residues" evidence="3">
    <location>
        <begin position="1275"/>
        <end position="1294"/>
    </location>
</feature>
<name>A0A316UCD7_9BASI</name>
<keyword evidence="1 2" id="KW-0238">DNA-binding</keyword>
<feature type="compositionally biased region" description="Polar residues" evidence="3">
    <location>
        <begin position="1137"/>
        <end position="1161"/>
    </location>
</feature>
<feature type="compositionally biased region" description="Low complexity" evidence="3">
    <location>
        <begin position="1322"/>
        <end position="1334"/>
    </location>
</feature>
<feature type="compositionally biased region" description="Pro residues" evidence="3">
    <location>
        <begin position="1296"/>
        <end position="1307"/>
    </location>
</feature>
<feature type="compositionally biased region" description="Acidic residues" evidence="3">
    <location>
        <begin position="359"/>
        <end position="386"/>
    </location>
</feature>
<dbReference type="PANTHER" id="PTHR11829">
    <property type="entry name" value="FORKHEAD BOX PROTEIN"/>
    <property type="match status" value="1"/>
</dbReference>
<feature type="compositionally biased region" description="Polar residues" evidence="3">
    <location>
        <begin position="734"/>
        <end position="746"/>
    </location>
</feature>
<feature type="compositionally biased region" description="Basic and acidic residues" evidence="3">
    <location>
        <begin position="388"/>
        <end position="398"/>
    </location>
</feature>
<keyword evidence="7" id="KW-1185">Reference proteome</keyword>
<dbReference type="SUPFAM" id="SSF46785">
    <property type="entry name" value="Winged helix' DNA-binding domain"/>
    <property type="match status" value="1"/>
</dbReference>
<feature type="compositionally biased region" description="Pro residues" evidence="3">
    <location>
        <begin position="1081"/>
        <end position="1091"/>
    </location>
</feature>
<dbReference type="Gene3D" id="1.10.10.10">
    <property type="entry name" value="Winged helix-like DNA-binding domain superfamily/Winged helix DNA-binding domain"/>
    <property type="match status" value="1"/>
</dbReference>
<reference evidence="6 7" key="1">
    <citation type="journal article" date="2018" name="Mol. Biol. Evol.">
        <title>Broad Genomic Sampling Reveals a Smut Pathogenic Ancestry of the Fungal Clade Ustilaginomycotina.</title>
        <authorList>
            <person name="Kijpornyongpan T."/>
            <person name="Mondo S.J."/>
            <person name="Barry K."/>
            <person name="Sandor L."/>
            <person name="Lee J."/>
            <person name="Lipzen A."/>
            <person name="Pangilinan J."/>
            <person name="LaButti K."/>
            <person name="Hainaut M."/>
            <person name="Henrissat B."/>
            <person name="Grigoriev I.V."/>
            <person name="Spatafora J.W."/>
            <person name="Aime M.C."/>
        </authorList>
    </citation>
    <scope>NUCLEOTIDE SEQUENCE [LARGE SCALE GENOMIC DNA]</scope>
    <source>
        <strain evidence="6 7">MCA 4718</strain>
    </source>
</reference>
<feature type="compositionally biased region" description="Polar residues" evidence="3">
    <location>
        <begin position="400"/>
        <end position="409"/>
    </location>
</feature>
<dbReference type="PANTHER" id="PTHR11829:SF343">
    <property type="entry name" value="FORK-HEAD DOMAIN-CONTAINING PROTEIN"/>
    <property type="match status" value="1"/>
</dbReference>
<dbReference type="InterPro" id="IPR036388">
    <property type="entry name" value="WH-like_DNA-bd_sf"/>
</dbReference>
<accession>A0A316UCD7</accession>
<organism evidence="6 7">
    <name type="scientific">Pseudomicrostroma glucosiphilum</name>
    <dbReference type="NCBI Taxonomy" id="1684307"/>
    <lineage>
        <taxon>Eukaryota</taxon>
        <taxon>Fungi</taxon>
        <taxon>Dikarya</taxon>
        <taxon>Basidiomycota</taxon>
        <taxon>Ustilaginomycotina</taxon>
        <taxon>Exobasidiomycetes</taxon>
        <taxon>Microstromatales</taxon>
        <taxon>Microstromatales incertae sedis</taxon>
        <taxon>Pseudomicrostroma</taxon>
    </lineage>
</organism>
<feature type="region of interest" description="Disordered" evidence="3">
    <location>
        <begin position="1274"/>
        <end position="1483"/>
    </location>
</feature>
<dbReference type="InterPro" id="IPR050211">
    <property type="entry name" value="FOX_domain-containing"/>
</dbReference>
<dbReference type="GO" id="GO:0000981">
    <property type="term" value="F:DNA-binding transcription factor activity, RNA polymerase II-specific"/>
    <property type="evidence" value="ECO:0007669"/>
    <property type="project" value="TreeGrafter"/>
</dbReference>
<evidence type="ECO:0000256" key="2">
    <source>
        <dbReference type="PROSITE-ProRule" id="PRU00089"/>
    </source>
</evidence>
<evidence type="ECO:0000259" key="4">
    <source>
        <dbReference type="PROSITE" id="PS50006"/>
    </source>
</evidence>
<feature type="compositionally biased region" description="Polar residues" evidence="3">
    <location>
        <begin position="85"/>
        <end position="104"/>
    </location>
</feature>
<feature type="compositionally biased region" description="Basic residues" evidence="3">
    <location>
        <begin position="411"/>
        <end position="425"/>
    </location>
</feature>
<feature type="region of interest" description="Disordered" evidence="3">
    <location>
        <begin position="1"/>
        <end position="104"/>
    </location>
</feature>
<feature type="compositionally biased region" description="Pro residues" evidence="3">
    <location>
        <begin position="1031"/>
        <end position="1042"/>
    </location>
</feature>
<feature type="compositionally biased region" description="Low complexity" evidence="3">
    <location>
        <begin position="884"/>
        <end position="912"/>
    </location>
</feature>
<evidence type="ECO:0000259" key="5">
    <source>
        <dbReference type="PROSITE" id="PS50039"/>
    </source>
</evidence>
<feature type="domain" description="Fork-head" evidence="5">
    <location>
        <begin position="682"/>
        <end position="769"/>
    </location>
</feature>
<feature type="domain" description="FHA" evidence="4">
    <location>
        <begin position="210"/>
        <end position="314"/>
    </location>
</feature>
<feature type="compositionally biased region" description="Low complexity" evidence="3">
    <location>
        <begin position="610"/>
        <end position="625"/>
    </location>
</feature>
<dbReference type="GeneID" id="37015779"/>
<feature type="compositionally biased region" description="Pro residues" evidence="3">
    <location>
        <begin position="1440"/>
        <end position="1457"/>
    </location>
</feature>
<feature type="region of interest" description="Disordered" evidence="3">
    <location>
        <begin position="168"/>
        <end position="187"/>
    </location>
</feature>
<feature type="compositionally biased region" description="Basic and acidic residues" evidence="3">
    <location>
        <begin position="562"/>
        <end position="609"/>
    </location>
</feature>
<evidence type="ECO:0000313" key="6">
    <source>
        <dbReference type="EMBL" id="PWN22812.1"/>
    </source>
</evidence>
<dbReference type="GO" id="GO:0005634">
    <property type="term" value="C:nucleus"/>
    <property type="evidence" value="ECO:0007669"/>
    <property type="project" value="UniProtKB-SubCell"/>
</dbReference>